<evidence type="ECO:0000256" key="4">
    <source>
        <dbReference type="ARBA" id="ARBA00040640"/>
    </source>
</evidence>
<dbReference type="PROSITE" id="PS50020">
    <property type="entry name" value="WW_DOMAIN_2"/>
    <property type="match status" value="1"/>
</dbReference>
<dbReference type="SMART" id="SM00326">
    <property type="entry name" value="SH3"/>
    <property type="match status" value="1"/>
</dbReference>
<dbReference type="InterPro" id="IPR036020">
    <property type="entry name" value="WW_dom_sf"/>
</dbReference>
<dbReference type="AlphaFoldDB" id="A0ABD1KR92"/>
<protein>
    <recommendedName>
        <fullName evidence="4">Osteoclast-stimulating factor 1</fullName>
    </recommendedName>
</protein>
<feature type="domain" description="WW" evidence="7">
    <location>
        <begin position="75"/>
        <end position="99"/>
    </location>
</feature>
<keyword evidence="9" id="KW-1185">Reference proteome</keyword>
<proteinExistence type="predicted"/>
<evidence type="ECO:0000256" key="2">
    <source>
        <dbReference type="ARBA" id="ARBA00023043"/>
    </source>
</evidence>
<keyword evidence="2" id="KW-0040">ANK repeat</keyword>
<dbReference type="CDD" id="cd00201">
    <property type="entry name" value="WW"/>
    <property type="match status" value="1"/>
</dbReference>
<comment type="function">
    <text evidence="3">Induces bone resorption, acting probably through a signaling cascade which results in the secretion of factor(s) enhancing osteoclast formation and activity.</text>
</comment>
<dbReference type="Gene3D" id="2.20.70.10">
    <property type="match status" value="1"/>
</dbReference>
<dbReference type="SUPFAM" id="SSF51045">
    <property type="entry name" value="WW domain"/>
    <property type="match status" value="1"/>
</dbReference>
<gene>
    <name evidence="8" type="ORF">ACEWY4_003424</name>
</gene>
<evidence type="ECO:0000313" key="9">
    <source>
        <dbReference type="Proteomes" id="UP001591681"/>
    </source>
</evidence>
<dbReference type="SUPFAM" id="SSF50044">
    <property type="entry name" value="SH3-domain"/>
    <property type="match status" value="1"/>
</dbReference>
<evidence type="ECO:0000256" key="3">
    <source>
        <dbReference type="ARBA" id="ARBA00037432"/>
    </source>
</evidence>
<name>A0ABD1KR92_9TELE</name>
<dbReference type="PANTHER" id="PTHR46026">
    <property type="entry name" value="RHO-TYPE GUANINE NUCLEOTIDE EXCHANGE FACTOR, ISOFORM F"/>
    <property type="match status" value="1"/>
</dbReference>
<dbReference type="InterPro" id="IPR036028">
    <property type="entry name" value="SH3-like_dom_sf"/>
</dbReference>
<dbReference type="PANTHER" id="PTHR46026:SF1">
    <property type="entry name" value="RHO-TYPE GUANINE NUCLEOTIDE EXCHANGE FACTOR, ISOFORM F"/>
    <property type="match status" value="1"/>
</dbReference>
<dbReference type="Pfam" id="PF14604">
    <property type="entry name" value="SH3_9"/>
    <property type="match status" value="1"/>
</dbReference>
<dbReference type="PROSITE" id="PS50002">
    <property type="entry name" value="SH3"/>
    <property type="match status" value="1"/>
</dbReference>
<dbReference type="EMBL" id="JBHFQA010000003">
    <property type="protein sequence ID" value="KAL2101663.1"/>
    <property type="molecule type" value="Genomic_DNA"/>
</dbReference>
<dbReference type="InterPro" id="IPR001452">
    <property type="entry name" value="SH3_domain"/>
</dbReference>
<dbReference type="Gene3D" id="2.30.30.40">
    <property type="entry name" value="SH3 Domains"/>
    <property type="match status" value="1"/>
</dbReference>
<dbReference type="Pfam" id="PF00397">
    <property type="entry name" value="WW"/>
    <property type="match status" value="1"/>
</dbReference>
<keyword evidence="1 5" id="KW-0728">SH3 domain</keyword>
<reference evidence="8 9" key="1">
    <citation type="submission" date="2024-09" db="EMBL/GenBank/DDBJ databases">
        <title>A chromosome-level genome assembly of Gray's grenadier anchovy, Coilia grayii.</title>
        <authorList>
            <person name="Fu Z."/>
        </authorList>
    </citation>
    <scope>NUCLEOTIDE SEQUENCE [LARGE SCALE GENOMIC DNA]</scope>
    <source>
        <strain evidence="8">G4</strain>
        <tissue evidence="8">Muscle</tissue>
    </source>
</reference>
<accession>A0ABD1KR92</accession>
<dbReference type="PRINTS" id="PR00452">
    <property type="entry name" value="SH3DOMAIN"/>
</dbReference>
<feature type="domain" description="SH3" evidence="6">
    <location>
        <begin position="1"/>
        <end position="60"/>
    </location>
</feature>
<evidence type="ECO:0000256" key="1">
    <source>
        <dbReference type="ARBA" id="ARBA00022443"/>
    </source>
</evidence>
<evidence type="ECO:0000313" key="8">
    <source>
        <dbReference type="EMBL" id="KAL2101663.1"/>
    </source>
</evidence>
<comment type="caution">
    <text evidence="8">The sequence shown here is derived from an EMBL/GenBank/DDBJ whole genome shotgun (WGS) entry which is preliminary data.</text>
</comment>
<sequence length="123" mass="14102">MSRIYCRSLYAFSGKHDQALKFEVGEIIELLQPLDNGWWEGKIDGVRGWFPANYVKVLEKPVTPTVSAPEEADKQVLPPGWKSYLSPDGREYFVNSVTRGRLELPGMTTIFTSTMQWKQTYLI</sequence>
<evidence type="ECO:0000259" key="6">
    <source>
        <dbReference type="PROSITE" id="PS50002"/>
    </source>
</evidence>
<dbReference type="Proteomes" id="UP001591681">
    <property type="component" value="Unassembled WGS sequence"/>
</dbReference>
<dbReference type="InterPro" id="IPR001202">
    <property type="entry name" value="WW_dom"/>
</dbReference>
<evidence type="ECO:0000256" key="5">
    <source>
        <dbReference type="PROSITE-ProRule" id="PRU00192"/>
    </source>
</evidence>
<dbReference type="FunFam" id="2.30.30.40:FF:000072">
    <property type="entry name" value="Unconventional Myosin IB"/>
    <property type="match status" value="1"/>
</dbReference>
<evidence type="ECO:0000259" key="7">
    <source>
        <dbReference type="PROSITE" id="PS50020"/>
    </source>
</evidence>
<organism evidence="8 9">
    <name type="scientific">Coilia grayii</name>
    <name type="common">Gray's grenadier anchovy</name>
    <dbReference type="NCBI Taxonomy" id="363190"/>
    <lineage>
        <taxon>Eukaryota</taxon>
        <taxon>Metazoa</taxon>
        <taxon>Chordata</taxon>
        <taxon>Craniata</taxon>
        <taxon>Vertebrata</taxon>
        <taxon>Euteleostomi</taxon>
        <taxon>Actinopterygii</taxon>
        <taxon>Neopterygii</taxon>
        <taxon>Teleostei</taxon>
        <taxon>Clupei</taxon>
        <taxon>Clupeiformes</taxon>
        <taxon>Clupeoidei</taxon>
        <taxon>Engraulidae</taxon>
        <taxon>Coilinae</taxon>
        <taxon>Coilia</taxon>
    </lineage>
</organism>